<feature type="transmembrane region" description="Helical" evidence="13">
    <location>
        <begin position="173"/>
        <end position="193"/>
    </location>
</feature>
<feature type="domain" description="Response regulatory" evidence="15">
    <location>
        <begin position="612"/>
        <end position="731"/>
    </location>
</feature>
<evidence type="ECO:0000313" key="19">
    <source>
        <dbReference type="Proteomes" id="UP000244224"/>
    </source>
</evidence>
<dbReference type="Proteomes" id="UP000244224">
    <property type="component" value="Unassembled WGS sequence"/>
</dbReference>
<dbReference type="PANTHER" id="PTHR45339:SF1">
    <property type="entry name" value="HYBRID SIGNAL TRANSDUCTION HISTIDINE KINASE J"/>
    <property type="match status" value="1"/>
</dbReference>
<dbReference type="PANTHER" id="PTHR45339">
    <property type="entry name" value="HYBRID SIGNAL TRANSDUCTION HISTIDINE KINASE J"/>
    <property type="match status" value="1"/>
</dbReference>
<dbReference type="GO" id="GO:0000155">
    <property type="term" value="F:phosphorelay sensor kinase activity"/>
    <property type="evidence" value="ECO:0007669"/>
    <property type="project" value="InterPro"/>
</dbReference>
<dbReference type="SUPFAM" id="SSF55785">
    <property type="entry name" value="PYP-like sensor domain (PAS domain)"/>
    <property type="match status" value="1"/>
</dbReference>
<dbReference type="InterPro" id="IPR011006">
    <property type="entry name" value="CheY-like_superfamily"/>
</dbReference>
<dbReference type="PRINTS" id="PR00344">
    <property type="entry name" value="BCTRLSENSOR"/>
</dbReference>
<dbReference type="InterPro" id="IPR036097">
    <property type="entry name" value="HisK_dim/P_sf"/>
</dbReference>
<dbReference type="InterPro" id="IPR000700">
    <property type="entry name" value="PAS-assoc_C"/>
</dbReference>
<name>A0A2T6B2V2_9RHOB</name>
<dbReference type="Pfam" id="PF00512">
    <property type="entry name" value="HisKA"/>
    <property type="match status" value="1"/>
</dbReference>
<dbReference type="Gene3D" id="1.10.287.130">
    <property type="match status" value="1"/>
</dbReference>
<proteinExistence type="predicted"/>
<dbReference type="Pfam" id="PF00072">
    <property type="entry name" value="Response_reg"/>
    <property type="match status" value="1"/>
</dbReference>
<dbReference type="FunFam" id="3.30.565.10:FF:000010">
    <property type="entry name" value="Sensor histidine kinase RcsC"/>
    <property type="match status" value="1"/>
</dbReference>
<comment type="subunit">
    <text evidence="9">At low DSF concentrations, interacts with RpfF.</text>
</comment>
<dbReference type="PROSITE" id="PS50112">
    <property type="entry name" value="PAS"/>
    <property type="match status" value="1"/>
</dbReference>
<dbReference type="InterPro" id="IPR004358">
    <property type="entry name" value="Sig_transdc_His_kin-like_C"/>
</dbReference>
<feature type="compositionally biased region" description="Low complexity" evidence="12">
    <location>
        <begin position="762"/>
        <end position="776"/>
    </location>
</feature>
<dbReference type="InterPro" id="IPR005467">
    <property type="entry name" value="His_kinase_dom"/>
</dbReference>
<feature type="region of interest" description="Disordered" evidence="12">
    <location>
        <begin position="751"/>
        <end position="776"/>
    </location>
</feature>
<dbReference type="SUPFAM" id="SSF52172">
    <property type="entry name" value="CheY-like"/>
    <property type="match status" value="1"/>
</dbReference>
<gene>
    <name evidence="18" type="ORF">C8N34_10561</name>
</gene>
<dbReference type="Gene3D" id="3.30.565.10">
    <property type="entry name" value="Histidine kinase-like ATPase, C-terminal domain"/>
    <property type="match status" value="1"/>
</dbReference>
<feature type="domain" description="PAC" evidence="17">
    <location>
        <begin position="301"/>
        <end position="353"/>
    </location>
</feature>
<dbReference type="CDD" id="cd00082">
    <property type="entry name" value="HisKA"/>
    <property type="match status" value="1"/>
</dbReference>
<feature type="transmembrane region" description="Helical" evidence="13">
    <location>
        <begin position="60"/>
        <end position="80"/>
    </location>
</feature>
<evidence type="ECO:0000256" key="3">
    <source>
        <dbReference type="ARBA" id="ARBA00022553"/>
    </source>
</evidence>
<evidence type="ECO:0000256" key="10">
    <source>
        <dbReference type="ARBA" id="ARBA00068150"/>
    </source>
</evidence>
<dbReference type="InterPro" id="IPR000014">
    <property type="entry name" value="PAS"/>
</dbReference>
<feature type="modified residue" description="4-aspartylphosphate" evidence="11">
    <location>
        <position position="661"/>
    </location>
</feature>
<dbReference type="PROSITE" id="PS50110">
    <property type="entry name" value="RESPONSE_REGULATORY"/>
    <property type="match status" value="1"/>
</dbReference>
<dbReference type="AlphaFoldDB" id="A0A2T6B2V2"/>
<dbReference type="SMART" id="SM00086">
    <property type="entry name" value="PAC"/>
    <property type="match status" value="1"/>
</dbReference>
<dbReference type="Pfam" id="PF13426">
    <property type="entry name" value="PAS_9"/>
    <property type="match status" value="1"/>
</dbReference>
<accession>A0A2T6B2V2</accession>
<organism evidence="18 19">
    <name type="scientific">Gemmobacter caeni</name>
    <dbReference type="NCBI Taxonomy" id="589035"/>
    <lineage>
        <taxon>Bacteria</taxon>
        <taxon>Pseudomonadati</taxon>
        <taxon>Pseudomonadota</taxon>
        <taxon>Alphaproteobacteria</taxon>
        <taxon>Rhodobacterales</taxon>
        <taxon>Paracoccaceae</taxon>
        <taxon>Gemmobacter</taxon>
    </lineage>
</organism>
<evidence type="ECO:0000256" key="6">
    <source>
        <dbReference type="ARBA" id="ARBA00022777"/>
    </source>
</evidence>
<evidence type="ECO:0000256" key="13">
    <source>
        <dbReference type="SAM" id="Phobius"/>
    </source>
</evidence>
<evidence type="ECO:0000256" key="5">
    <source>
        <dbReference type="ARBA" id="ARBA00022741"/>
    </source>
</evidence>
<dbReference type="InterPro" id="IPR036890">
    <property type="entry name" value="HATPase_C_sf"/>
</dbReference>
<dbReference type="InterPro" id="IPR001610">
    <property type="entry name" value="PAC"/>
</dbReference>
<dbReference type="InterPro" id="IPR035965">
    <property type="entry name" value="PAS-like_dom_sf"/>
</dbReference>
<feature type="domain" description="PAS" evidence="16">
    <location>
        <begin position="227"/>
        <end position="298"/>
    </location>
</feature>
<evidence type="ECO:0000256" key="1">
    <source>
        <dbReference type="ARBA" id="ARBA00000085"/>
    </source>
</evidence>
<dbReference type="RefSeq" id="WP_108128681.1">
    <property type="nucleotide sequence ID" value="NZ_QBKP01000005.1"/>
</dbReference>
<evidence type="ECO:0000256" key="12">
    <source>
        <dbReference type="SAM" id="MobiDB-lite"/>
    </source>
</evidence>
<dbReference type="Pfam" id="PF02518">
    <property type="entry name" value="HATPase_c"/>
    <property type="match status" value="1"/>
</dbReference>
<keyword evidence="3 11" id="KW-0597">Phosphoprotein</keyword>
<dbReference type="SMART" id="SM00387">
    <property type="entry name" value="HATPase_c"/>
    <property type="match status" value="1"/>
</dbReference>
<keyword evidence="13" id="KW-0812">Transmembrane</keyword>
<keyword evidence="8" id="KW-0902">Two-component regulatory system</keyword>
<keyword evidence="5" id="KW-0547">Nucleotide-binding</keyword>
<evidence type="ECO:0000256" key="7">
    <source>
        <dbReference type="ARBA" id="ARBA00022840"/>
    </source>
</evidence>
<dbReference type="EC" id="2.7.13.3" evidence="2"/>
<dbReference type="SUPFAM" id="SSF47384">
    <property type="entry name" value="Homodimeric domain of signal transducing histidine kinase"/>
    <property type="match status" value="1"/>
</dbReference>
<dbReference type="NCBIfam" id="TIGR00229">
    <property type="entry name" value="sensory_box"/>
    <property type="match status" value="1"/>
</dbReference>
<evidence type="ECO:0000259" key="15">
    <source>
        <dbReference type="PROSITE" id="PS50110"/>
    </source>
</evidence>
<dbReference type="FunFam" id="1.10.287.130:FF:000002">
    <property type="entry name" value="Two-component osmosensing histidine kinase"/>
    <property type="match status" value="1"/>
</dbReference>
<sequence>MDTAVADARESFIKRNSPDGLFRRYARGRVRTFLVRQTMTVIGAAVIGALGATWMAPASIALALGGEAVDCLVLRLILRCCPDRIPPGLRRLATASAGFQALTISGCIALCWHVIPLIGAQVFAAVFLMSAILNAGLVRHHFPEGGAARLGVYGVSAVALMVDLLSQHGPDSLFLILSILILGYSTALFIRAVEKGRHERGRFERALLDEQLALSQSREALAEAARKSARLALVAQHAGDSVVFTGADGSIQWVNPAFTRITGYTFEEALGRKPGDLLNAPETRAEDLARLRRAYDVAQPVRLELQNRRKDGQRLWMDVSLTPVLDAGGRAEVFIAVERDVTEARLHAAELAAAREAAEAAARTKSQFLATMSHEIRTPLHGVIGMADLLGDTALDPEQRDYLDTIIESGRALVTIINDVLDLSKLQAGKSDLLTEPISVAAGVESVVNLLRPSAAKKGIALRIVQPDHLPRHLGDGGRIRQMLLNVLGNAVKFTDQGFVIVRLDCQPGPEADRLQIEVEDTGIGIAPERLETIFDSFTQADSSISRRFGGSGLGLTISRLLARQMGGDITVAALPGRGSVFTLTLHLRRATGAMLMTPAVGQGAAPRTGLHVLIAEDNATNLMIVHKLLERCVARVTTARDGAEALRQYKADPPDLVLMDLSMPGMDGLAATRAIRAYEAATGLPRCKIVAQTAFSEGEQGAAVVAAGMDGMLSKPLVRRELYDLLTQVAHHGDTGFDVSPADALDMGAKGEASWSISQHGSTTTTGRSTRSSVR</sequence>
<dbReference type="InterPro" id="IPR003661">
    <property type="entry name" value="HisK_dim/P_dom"/>
</dbReference>
<dbReference type="EMBL" id="QBKP01000005">
    <property type="protein sequence ID" value="PTX50417.1"/>
    <property type="molecule type" value="Genomic_DNA"/>
</dbReference>
<comment type="catalytic activity">
    <reaction evidence="1">
        <text>ATP + protein L-histidine = ADP + protein N-phospho-L-histidine.</text>
        <dbReference type="EC" id="2.7.13.3"/>
    </reaction>
</comment>
<dbReference type="Gene3D" id="3.30.450.20">
    <property type="entry name" value="PAS domain"/>
    <property type="match status" value="1"/>
</dbReference>
<evidence type="ECO:0000259" key="17">
    <source>
        <dbReference type="PROSITE" id="PS50113"/>
    </source>
</evidence>
<feature type="transmembrane region" description="Helical" evidence="13">
    <location>
        <begin position="150"/>
        <end position="167"/>
    </location>
</feature>
<dbReference type="Gene3D" id="3.40.50.2300">
    <property type="match status" value="1"/>
</dbReference>
<dbReference type="CDD" id="cd00130">
    <property type="entry name" value="PAS"/>
    <property type="match status" value="1"/>
</dbReference>
<protein>
    <recommendedName>
        <fullName evidence="10">Sensory/regulatory protein RpfC</fullName>
        <ecNumber evidence="2">2.7.13.3</ecNumber>
    </recommendedName>
</protein>
<keyword evidence="7" id="KW-0067">ATP-binding</keyword>
<feature type="domain" description="Histidine kinase" evidence="14">
    <location>
        <begin position="371"/>
        <end position="590"/>
    </location>
</feature>
<evidence type="ECO:0000259" key="14">
    <source>
        <dbReference type="PROSITE" id="PS50109"/>
    </source>
</evidence>
<dbReference type="SMART" id="SM00091">
    <property type="entry name" value="PAS"/>
    <property type="match status" value="1"/>
</dbReference>
<keyword evidence="13" id="KW-0472">Membrane</keyword>
<dbReference type="SMART" id="SM00388">
    <property type="entry name" value="HisKA"/>
    <property type="match status" value="1"/>
</dbReference>
<evidence type="ECO:0000256" key="4">
    <source>
        <dbReference type="ARBA" id="ARBA00022679"/>
    </source>
</evidence>
<dbReference type="InterPro" id="IPR001789">
    <property type="entry name" value="Sig_transdc_resp-reg_receiver"/>
</dbReference>
<dbReference type="SMART" id="SM00448">
    <property type="entry name" value="REC"/>
    <property type="match status" value="1"/>
</dbReference>
<keyword evidence="4" id="KW-0808">Transferase</keyword>
<feature type="transmembrane region" description="Helical" evidence="13">
    <location>
        <begin position="121"/>
        <end position="138"/>
    </location>
</feature>
<dbReference type="InterPro" id="IPR003594">
    <property type="entry name" value="HATPase_dom"/>
</dbReference>
<dbReference type="PROSITE" id="PS50113">
    <property type="entry name" value="PAC"/>
    <property type="match status" value="1"/>
</dbReference>
<evidence type="ECO:0000259" key="16">
    <source>
        <dbReference type="PROSITE" id="PS50112"/>
    </source>
</evidence>
<dbReference type="GO" id="GO:0005524">
    <property type="term" value="F:ATP binding"/>
    <property type="evidence" value="ECO:0007669"/>
    <property type="project" value="UniProtKB-KW"/>
</dbReference>
<dbReference type="SUPFAM" id="SSF55874">
    <property type="entry name" value="ATPase domain of HSP90 chaperone/DNA topoisomerase II/histidine kinase"/>
    <property type="match status" value="1"/>
</dbReference>
<dbReference type="PROSITE" id="PS50109">
    <property type="entry name" value="HIS_KIN"/>
    <property type="match status" value="1"/>
</dbReference>
<keyword evidence="19" id="KW-1185">Reference proteome</keyword>
<evidence type="ECO:0000313" key="18">
    <source>
        <dbReference type="EMBL" id="PTX50417.1"/>
    </source>
</evidence>
<evidence type="ECO:0000256" key="11">
    <source>
        <dbReference type="PROSITE-ProRule" id="PRU00169"/>
    </source>
</evidence>
<evidence type="ECO:0000256" key="2">
    <source>
        <dbReference type="ARBA" id="ARBA00012438"/>
    </source>
</evidence>
<keyword evidence="13" id="KW-1133">Transmembrane helix</keyword>
<dbReference type="CDD" id="cd17546">
    <property type="entry name" value="REC_hyHK_CKI1_RcsC-like"/>
    <property type="match status" value="1"/>
</dbReference>
<evidence type="ECO:0000256" key="8">
    <source>
        <dbReference type="ARBA" id="ARBA00023012"/>
    </source>
</evidence>
<reference evidence="18 19" key="1">
    <citation type="submission" date="2018-04" db="EMBL/GenBank/DDBJ databases">
        <title>Genomic Encyclopedia of Archaeal and Bacterial Type Strains, Phase II (KMG-II): from individual species to whole genera.</title>
        <authorList>
            <person name="Goeker M."/>
        </authorList>
    </citation>
    <scope>NUCLEOTIDE SEQUENCE [LARGE SCALE GENOMIC DNA]</scope>
    <source>
        <strain evidence="18 19">DSM 21823</strain>
    </source>
</reference>
<evidence type="ECO:0000256" key="9">
    <source>
        <dbReference type="ARBA" id="ARBA00064003"/>
    </source>
</evidence>
<keyword evidence="6 18" id="KW-0418">Kinase</keyword>
<dbReference type="CDD" id="cd16922">
    <property type="entry name" value="HATPase_EvgS-ArcB-TorS-like"/>
    <property type="match status" value="1"/>
</dbReference>
<dbReference type="OrthoDB" id="9801651at2"/>
<comment type="caution">
    <text evidence="18">The sequence shown here is derived from an EMBL/GenBank/DDBJ whole genome shotgun (WGS) entry which is preliminary data.</text>
</comment>
<feature type="transmembrane region" description="Helical" evidence="13">
    <location>
        <begin position="33"/>
        <end position="54"/>
    </location>
</feature>